<proteinExistence type="predicted"/>
<reference evidence="1 2" key="1">
    <citation type="submission" date="2021-06" db="EMBL/GenBank/DDBJ databases">
        <title>Caerostris darwini draft genome.</title>
        <authorList>
            <person name="Kono N."/>
            <person name="Arakawa K."/>
        </authorList>
    </citation>
    <scope>NUCLEOTIDE SEQUENCE [LARGE SCALE GENOMIC DNA]</scope>
</reference>
<evidence type="ECO:0000313" key="2">
    <source>
        <dbReference type="Proteomes" id="UP001054837"/>
    </source>
</evidence>
<evidence type="ECO:0000313" key="1">
    <source>
        <dbReference type="EMBL" id="GIY45791.1"/>
    </source>
</evidence>
<protein>
    <submittedName>
        <fullName evidence="1">Uncharacterized protein</fullName>
    </submittedName>
</protein>
<name>A0AAV4TK40_9ARAC</name>
<gene>
    <name evidence="1" type="ORF">CDAR_544201</name>
</gene>
<accession>A0AAV4TK40</accession>
<comment type="caution">
    <text evidence="1">The sequence shown here is derived from an EMBL/GenBank/DDBJ whole genome shotgun (WGS) entry which is preliminary data.</text>
</comment>
<sequence length="107" mass="11856">MYEGADILLKFEYPLCQLSKSLTIHCQKGSTREKTDECLSGRLCLTTVHNATAHSPLWHVYRAHCKTSLATITVATWLLGHIALRQMAGSGLTGRRESTDFLPLLLG</sequence>
<keyword evidence="2" id="KW-1185">Reference proteome</keyword>
<dbReference type="Proteomes" id="UP001054837">
    <property type="component" value="Unassembled WGS sequence"/>
</dbReference>
<dbReference type="EMBL" id="BPLQ01009658">
    <property type="protein sequence ID" value="GIY45791.1"/>
    <property type="molecule type" value="Genomic_DNA"/>
</dbReference>
<dbReference type="AlphaFoldDB" id="A0AAV4TK40"/>
<organism evidence="1 2">
    <name type="scientific">Caerostris darwini</name>
    <dbReference type="NCBI Taxonomy" id="1538125"/>
    <lineage>
        <taxon>Eukaryota</taxon>
        <taxon>Metazoa</taxon>
        <taxon>Ecdysozoa</taxon>
        <taxon>Arthropoda</taxon>
        <taxon>Chelicerata</taxon>
        <taxon>Arachnida</taxon>
        <taxon>Araneae</taxon>
        <taxon>Araneomorphae</taxon>
        <taxon>Entelegynae</taxon>
        <taxon>Araneoidea</taxon>
        <taxon>Araneidae</taxon>
        <taxon>Caerostris</taxon>
    </lineage>
</organism>